<name>A0A9I9DG62_CUCME</name>
<gene>
    <name evidence="6" type="primary">103494320</name>
</gene>
<dbReference type="Gene3D" id="3.40.50.2000">
    <property type="entry name" value="Glycogen Phosphorylase B"/>
    <property type="match status" value="2"/>
</dbReference>
<evidence type="ECO:0000256" key="3">
    <source>
        <dbReference type="ARBA" id="ARBA00022679"/>
    </source>
</evidence>
<dbReference type="SUPFAM" id="SSF53756">
    <property type="entry name" value="UDP-Glycosyltransferase/glycogen phosphorylase"/>
    <property type="match status" value="1"/>
</dbReference>
<proteinExistence type="inferred from homology"/>
<dbReference type="PROSITE" id="PS00375">
    <property type="entry name" value="UDPGT"/>
    <property type="match status" value="1"/>
</dbReference>
<evidence type="ECO:0000256" key="5">
    <source>
        <dbReference type="RuleBase" id="RU362057"/>
    </source>
</evidence>
<dbReference type="PANTHER" id="PTHR11926:SF1498">
    <property type="entry name" value="GLYCOSYLTRANSFERASE"/>
    <property type="match status" value="1"/>
</dbReference>
<dbReference type="CDD" id="cd03784">
    <property type="entry name" value="GT1_Gtf-like"/>
    <property type="match status" value="1"/>
</dbReference>
<reference evidence="6" key="1">
    <citation type="submission" date="2023-03" db="UniProtKB">
        <authorList>
            <consortium name="EnsemblPlants"/>
        </authorList>
    </citation>
    <scope>IDENTIFICATION</scope>
</reference>
<comment type="pathway">
    <text evidence="1">Secondary metabolite biosynthesis; terpenoid biosynthesis.</text>
</comment>
<dbReference type="PANTHER" id="PTHR11926">
    <property type="entry name" value="GLUCOSYL/GLUCURONOSYL TRANSFERASES"/>
    <property type="match status" value="1"/>
</dbReference>
<evidence type="ECO:0000256" key="4">
    <source>
        <dbReference type="RuleBase" id="RU003718"/>
    </source>
</evidence>
<evidence type="ECO:0000313" key="6">
    <source>
        <dbReference type="EnsemblPlants" id="MELO3C017525.2.1"/>
    </source>
</evidence>
<evidence type="ECO:0000256" key="2">
    <source>
        <dbReference type="ARBA" id="ARBA00009995"/>
    </source>
</evidence>
<accession>A0A9I9DG62</accession>
<dbReference type="RefSeq" id="XP_008453670.3">
    <property type="nucleotide sequence ID" value="XM_008455448.3"/>
</dbReference>
<dbReference type="eggNOG" id="KOG1192">
    <property type="taxonomic scope" value="Eukaryota"/>
</dbReference>
<dbReference type="Pfam" id="PF00201">
    <property type="entry name" value="UDPGT"/>
    <property type="match status" value="1"/>
</dbReference>
<dbReference type="InterPro" id="IPR035595">
    <property type="entry name" value="UDP_glycos_trans_CS"/>
</dbReference>
<protein>
    <recommendedName>
        <fullName evidence="5">Glycosyltransferase</fullName>
        <ecNumber evidence="5">2.4.1.-</ecNumber>
    </recommendedName>
</protein>
<sequence length="480" mass="54455">MKKKRMSKKVEGHAVCIPVPLQSHVSAMLSVAKLLHQRGFFITLVITKYTHKRIIRSRGPSSLDGMLNFQFKTIWNYCVEPIDAPQNLPSLCDSISNDFLSPFCDLLSQLKSNDEIPPVTCIIADGFMSFCIEAGLEFNIPTSQFWPISACSLLGFYHFEELVKRGAVPFKDESYFSNGCMETTIDWIPGLKNVKIKDLPSFIRTTDPNDTFLNFFIQQLKWAPKASCTILNTFEALDHDVLEALSHLFPPIYTIGPLHLFSKQIKDKTQEKIATNHWEEQQECINWLDSQQPNTVIYINFGSLAIMTLDQCTEFAWAIANSEQPFLWILRPGVVEGNSPKLPHNFVEETKGRGMIGNWCSQVEVLNHPSIKGFLTHSGWNSTIESISAGVPMISWPFLGDQQTTCHYCCVHWGIALEIQNNVKRDEVESCIKELTEGNNGKEMKAKVMELRRKAEESYTPGGSSYLNFDRLITQLLLQN</sequence>
<organism evidence="6">
    <name type="scientific">Cucumis melo</name>
    <name type="common">Muskmelon</name>
    <dbReference type="NCBI Taxonomy" id="3656"/>
    <lineage>
        <taxon>Eukaryota</taxon>
        <taxon>Viridiplantae</taxon>
        <taxon>Streptophyta</taxon>
        <taxon>Embryophyta</taxon>
        <taxon>Tracheophyta</taxon>
        <taxon>Spermatophyta</taxon>
        <taxon>Magnoliopsida</taxon>
        <taxon>eudicotyledons</taxon>
        <taxon>Gunneridae</taxon>
        <taxon>Pentapetalae</taxon>
        <taxon>rosids</taxon>
        <taxon>fabids</taxon>
        <taxon>Cucurbitales</taxon>
        <taxon>Cucurbitaceae</taxon>
        <taxon>Benincaseae</taxon>
        <taxon>Cucumis</taxon>
    </lineage>
</organism>
<comment type="similarity">
    <text evidence="2 4">Belongs to the UDP-glycosyltransferase family.</text>
</comment>
<evidence type="ECO:0000256" key="1">
    <source>
        <dbReference type="ARBA" id="ARBA00004721"/>
    </source>
</evidence>
<dbReference type="InterPro" id="IPR002213">
    <property type="entry name" value="UDP_glucos_trans"/>
</dbReference>
<dbReference type="EnsemblPlants" id="MELO3C017525.2.1">
    <property type="protein sequence ID" value="MELO3C017525.2.1"/>
    <property type="gene ID" value="MELO3C017525.2"/>
</dbReference>
<keyword evidence="3 4" id="KW-0808">Transferase</keyword>
<dbReference type="EC" id="2.4.1.-" evidence="5"/>
<keyword evidence="4" id="KW-0328">Glycosyltransferase</keyword>